<protein>
    <submittedName>
        <fullName evidence="2">Uncharacterized protein</fullName>
    </submittedName>
</protein>
<gene>
    <name evidence="2" type="ORF">HID58_057789</name>
</gene>
<keyword evidence="1" id="KW-0812">Transmembrane</keyword>
<reference evidence="2 3" key="1">
    <citation type="submission" date="2021-05" db="EMBL/GenBank/DDBJ databases">
        <title>Genome Assembly of Synthetic Allotetraploid Brassica napus Reveals Homoeologous Exchanges between Subgenomes.</title>
        <authorList>
            <person name="Davis J.T."/>
        </authorList>
    </citation>
    <scope>NUCLEOTIDE SEQUENCE [LARGE SCALE GENOMIC DNA]</scope>
    <source>
        <strain evidence="3">cv. Da-Ae</strain>
        <tissue evidence="2">Seedling</tissue>
    </source>
</reference>
<keyword evidence="1" id="KW-1133">Transmembrane helix</keyword>
<evidence type="ECO:0000313" key="2">
    <source>
        <dbReference type="EMBL" id="KAH0854673.1"/>
    </source>
</evidence>
<name>A0ABQ7XFP7_BRANA</name>
<feature type="transmembrane region" description="Helical" evidence="1">
    <location>
        <begin position="12"/>
        <end position="36"/>
    </location>
</feature>
<keyword evidence="3" id="KW-1185">Reference proteome</keyword>
<keyword evidence="1" id="KW-0472">Membrane</keyword>
<feature type="transmembrane region" description="Helical" evidence="1">
    <location>
        <begin position="102"/>
        <end position="123"/>
    </location>
</feature>
<feature type="transmembrane region" description="Helical" evidence="1">
    <location>
        <begin position="56"/>
        <end position="79"/>
    </location>
</feature>
<organism evidence="2 3">
    <name type="scientific">Brassica napus</name>
    <name type="common">Rape</name>
    <dbReference type="NCBI Taxonomy" id="3708"/>
    <lineage>
        <taxon>Eukaryota</taxon>
        <taxon>Viridiplantae</taxon>
        <taxon>Streptophyta</taxon>
        <taxon>Embryophyta</taxon>
        <taxon>Tracheophyta</taxon>
        <taxon>Spermatophyta</taxon>
        <taxon>Magnoliopsida</taxon>
        <taxon>eudicotyledons</taxon>
        <taxon>Gunneridae</taxon>
        <taxon>Pentapetalae</taxon>
        <taxon>rosids</taxon>
        <taxon>malvids</taxon>
        <taxon>Brassicales</taxon>
        <taxon>Brassicaceae</taxon>
        <taxon>Brassiceae</taxon>
        <taxon>Brassica</taxon>
    </lineage>
</organism>
<accession>A0ABQ7XFP7</accession>
<proteinExistence type="predicted"/>
<evidence type="ECO:0000256" key="1">
    <source>
        <dbReference type="SAM" id="Phobius"/>
    </source>
</evidence>
<dbReference type="Proteomes" id="UP000824890">
    <property type="component" value="Unassembled WGS sequence"/>
</dbReference>
<comment type="caution">
    <text evidence="2">The sequence shown here is derived from an EMBL/GenBank/DDBJ whole genome shotgun (WGS) entry which is preliminary data.</text>
</comment>
<sequence length="195" mass="21407">MYFELHLLGLGQSFVVFDVVFRVVGLPSIVSARLGFHDMTAPRFADFVLSLIPSMFAHLVEAFIAACVSVALPFAMFVIPDLDSGSYFLAGGCDFGALDMCFLIRVSSIVILTTVTIYGDFLWHKLSVRILVISSSVGFSSNLTTDVKKTATEEYLPLTCLISHGLLLHNSSFMRSLEPKKNGVYLDSSQKPIKP</sequence>
<dbReference type="EMBL" id="JAGKQM010000326">
    <property type="protein sequence ID" value="KAH0854673.1"/>
    <property type="molecule type" value="Genomic_DNA"/>
</dbReference>
<evidence type="ECO:0000313" key="3">
    <source>
        <dbReference type="Proteomes" id="UP000824890"/>
    </source>
</evidence>